<evidence type="ECO:0000313" key="2">
    <source>
        <dbReference type="Proteomes" id="UP000748756"/>
    </source>
</evidence>
<feature type="non-terminal residue" evidence="1">
    <location>
        <position position="157"/>
    </location>
</feature>
<reference evidence="1" key="1">
    <citation type="journal article" date="2020" name="Fungal Divers.">
        <title>Resolving the Mortierellaceae phylogeny through synthesis of multi-gene phylogenetics and phylogenomics.</title>
        <authorList>
            <person name="Vandepol N."/>
            <person name="Liber J."/>
            <person name="Desiro A."/>
            <person name="Na H."/>
            <person name="Kennedy M."/>
            <person name="Barry K."/>
            <person name="Grigoriev I.V."/>
            <person name="Miller A.N."/>
            <person name="O'Donnell K."/>
            <person name="Stajich J.E."/>
            <person name="Bonito G."/>
        </authorList>
    </citation>
    <scope>NUCLEOTIDE SEQUENCE</scope>
    <source>
        <strain evidence="1">NRRL 6426</strain>
    </source>
</reference>
<dbReference type="AlphaFoldDB" id="A0A9P5UV71"/>
<dbReference type="OrthoDB" id="2399838at2759"/>
<comment type="caution">
    <text evidence="1">The sequence shown here is derived from an EMBL/GenBank/DDBJ whole genome shotgun (WGS) entry which is preliminary data.</text>
</comment>
<sequence length="157" mass="18220">VKTSNAMRGSLNAIRRASSEDELQAKWRAFQNSFPLATKLISYLDKQWVVPKKLVKWALYLRENYQHTNTNNLVESWHKTLKRQYLGYERDLRADDLVCLLQGVVNVDFRTTHFKLTHGLQPLVLSQYDKDKKAKAMALAFDVASNMISEVSEQFKV</sequence>
<dbReference type="Proteomes" id="UP000748756">
    <property type="component" value="Unassembled WGS sequence"/>
</dbReference>
<accession>A0A9P5UV71</accession>
<name>A0A9P5UV71_9FUNG</name>
<organism evidence="1 2">
    <name type="scientific">Linnemannia schmuckeri</name>
    <dbReference type="NCBI Taxonomy" id="64567"/>
    <lineage>
        <taxon>Eukaryota</taxon>
        <taxon>Fungi</taxon>
        <taxon>Fungi incertae sedis</taxon>
        <taxon>Mucoromycota</taxon>
        <taxon>Mortierellomycotina</taxon>
        <taxon>Mortierellomycetes</taxon>
        <taxon>Mortierellales</taxon>
        <taxon>Mortierellaceae</taxon>
        <taxon>Linnemannia</taxon>
    </lineage>
</organism>
<evidence type="ECO:0000313" key="1">
    <source>
        <dbReference type="EMBL" id="KAF9120213.1"/>
    </source>
</evidence>
<dbReference type="PANTHER" id="PTHR48159">
    <property type="entry name" value="MULE DOMAIN-CONTAINING PROTEIN"/>
    <property type="match status" value="1"/>
</dbReference>
<dbReference type="PANTHER" id="PTHR48159:SF1">
    <property type="entry name" value="MEMBRANE-ASSOCIATED GIANT PROTEIN ANTIGEN, PUTATIVE-RELATED"/>
    <property type="match status" value="1"/>
</dbReference>
<proteinExistence type="predicted"/>
<dbReference type="EMBL" id="JAAAUQ010002877">
    <property type="protein sequence ID" value="KAF9120213.1"/>
    <property type="molecule type" value="Genomic_DNA"/>
</dbReference>
<protein>
    <submittedName>
        <fullName evidence="1">Uncharacterized protein</fullName>
    </submittedName>
</protein>
<gene>
    <name evidence="1" type="ORF">BG015_006120</name>
</gene>
<keyword evidence="2" id="KW-1185">Reference proteome</keyword>